<accession>A0A392US00</accession>
<name>A0A392US00_9FABA</name>
<comment type="caution">
    <text evidence="1">The sequence shown here is derived from an EMBL/GenBank/DDBJ whole genome shotgun (WGS) entry which is preliminary data.</text>
</comment>
<organism evidence="1 2">
    <name type="scientific">Trifolium medium</name>
    <dbReference type="NCBI Taxonomy" id="97028"/>
    <lineage>
        <taxon>Eukaryota</taxon>
        <taxon>Viridiplantae</taxon>
        <taxon>Streptophyta</taxon>
        <taxon>Embryophyta</taxon>
        <taxon>Tracheophyta</taxon>
        <taxon>Spermatophyta</taxon>
        <taxon>Magnoliopsida</taxon>
        <taxon>eudicotyledons</taxon>
        <taxon>Gunneridae</taxon>
        <taxon>Pentapetalae</taxon>
        <taxon>rosids</taxon>
        <taxon>fabids</taxon>
        <taxon>Fabales</taxon>
        <taxon>Fabaceae</taxon>
        <taxon>Papilionoideae</taxon>
        <taxon>50 kb inversion clade</taxon>
        <taxon>NPAAA clade</taxon>
        <taxon>Hologalegina</taxon>
        <taxon>IRL clade</taxon>
        <taxon>Trifolieae</taxon>
        <taxon>Trifolium</taxon>
    </lineage>
</organism>
<dbReference type="Proteomes" id="UP000265520">
    <property type="component" value="Unassembled WGS sequence"/>
</dbReference>
<feature type="non-terminal residue" evidence="1">
    <location>
        <position position="1"/>
    </location>
</feature>
<dbReference type="EMBL" id="LXQA010881302">
    <property type="protein sequence ID" value="MCI75374.1"/>
    <property type="molecule type" value="Genomic_DNA"/>
</dbReference>
<dbReference type="AlphaFoldDB" id="A0A392US00"/>
<reference evidence="1 2" key="1">
    <citation type="journal article" date="2018" name="Front. Plant Sci.">
        <title>Red Clover (Trifolium pratense) and Zigzag Clover (T. medium) - A Picture of Genomic Similarities and Differences.</title>
        <authorList>
            <person name="Dluhosova J."/>
            <person name="Istvanek J."/>
            <person name="Nedelnik J."/>
            <person name="Repkova J."/>
        </authorList>
    </citation>
    <scope>NUCLEOTIDE SEQUENCE [LARGE SCALE GENOMIC DNA]</scope>
    <source>
        <strain evidence="2">cv. 10/8</strain>
        <tissue evidence="1">Leaf</tissue>
    </source>
</reference>
<protein>
    <submittedName>
        <fullName evidence="1">Uncharacterized protein</fullName>
    </submittedName>
</protein>
<evidence type="ECO:0000313" key="1">
    <source>
        <dbReference type="EMBL" id="MCI75374.1"/>
    </source>
</evidence>
<proteinExistence type="predicted"/>
<sequence length="62" mass="6974">TRECERLCTEEIILAEFMNLSEEDVAASPHFAVSMSETFSPSRISQNFASEIFSPFLDIAID</sequence>
<keyword evidence="2" id="KW-1185">Reference proteome</keyword>
<evidence type="ECO:0000313" key="2">
    <source>
        <dbReference type="Proteomes" id="UP000265520"/>
    </source>
</evidence>